<dbReference type="Proteomes" id="UP000324800">
    <property type="component" value="Unassembled WGS sequence"/>
</dbReference>
<reference evidence="2 3" key="1">
    <citation type="submission" date="2019-03" db="EMBL/GenBank/DDBJ databases">
        <title>Single cell metagenomics reveals metabolic interactions within the superorganism composed of flagellate Streblomastix strix and complex community of Bacteroidetes bacteria on its surface.</title>
        <authorList>
            <person name="Treitli S.C."/>
            <person name="Kolisko M."/>
            <person name="Husnik F."/>
            <person name="Keeling P."/>
            <person name="Hampl V."/>
        </authorList>
    </citation>
    <scope>NUCLEOTIDE SEQUENCE [LARGE SCALE GENOMIC DNA]</scope>
    <source>
        <strain evidence="2">ST1C</strain>
    </source>
</reference>
<proteinExistence type="predicted"/>
<accession>A0A5J4TUW2</accession>
<organism evidence="2 3">
    <name type="scientific">Streblomastix strix</name>
    <dbReference type="NCBI Taxonomy" id="222440"/>
    <lineage>
        <taxon>Eukaryota</taxon>
        <taxon>Metamonada</taxon>
        <taxon>Preaxostyla</taxon>
        <taxon>Oxymonadida</taxon>
        <taxon>Streblomastigidae</taxon>
        <taxon>Streblomastix</taxon>
    </lineage>
</organism>
<gene>
    <name evidence="2" type="ORF">EZS28_042663</name>
</gene>
<feature type="region of interest" description="Disordered" evidence="1">
    <location>
        <begin position="275"/>
        <end position="306"/>
    </location>
</feature>
<feature type="non-terminal residue" evidence="2">
    <location>
        <position position="306"/>
    </location>
</feature>
<evidence type="ECO:0000256" key="1">
    <source>
        <dbReference type="SAM" id="MobiDB-lite"/>
    </source>
</evidence>
<dbReference type="AlphaFoldDB" id="A0A5J4TUW2"/>
<protein>
    <submittedName>
        <fullName evidence="2">Uncharacterized protein</fullName>
    </submittedName>
</protein>
<comment type="caution">
    <text evidence="2">The sequence shown here is derived from an EMBL/GenBank/DDBJ whole genome shotgun (WGS) entry which is preliminary data.</text>
</comment>
<dbReference type="EMBL" id="SNRW01025033">
    <property type="protein sequence ID" value="KAA6361810.1"/>
    <property type="molecule type" value="Genomic_DNA"/>
</dbReference>
<evidence type="ECO:0000313" key="3">
    <source>
        <dbReference type="Proteomes" id="UP000324800"/>
    </source>
</evidence>
<evidence type="ECO:0000313" key="2">
    <source>
        <dbReference type="EMBL" id="KAA6361810.1"/>
    </source>
</evidence>
<name>A0A5J4TUW2_9EUKA</name>
<sequence length="306" mass="35994">MPSIYKVKMNCDFQSSNIETEDSPNLQQDFTSSLPYHIILQRGQPPIDRSCPLVRLMKQDDTQQSLEQEQFCWIRNIRIVKEIGRRPWSVQQNGQSDQSGQMIRIFHRFDLYEAETCSELALESALELTQYEDHGQKIDQIYRWEKKFYVYHVWKGEMSKNYTKLPQNVINGLFNQTKLMKENVQRRINNIYIGENKQQEEEIIENDPDDYCSMRLIGFHTLIEAQQHFRSEFLVSTGFIFPVLSGAASEQEITEANNRRQQRLVAQNEGVFIGQDVNGLDPKDLFDDSEGEEQKQKEKLKQKLKL</sequence>
<feature type="compositionally biased region" description="Basic and acidic residues" evidence="1">
    <location>
        <begin position="281"/>
        <end position="306"/>
    </location>
</feature>